<dbReference type="InterPro" id="IPR008906">
    <property type="entry name" value="HATC_C_dom"/>
</dbReference>
<dbReference type="Proteomes" id="UP000607653">
    <property type="component" value="Unassembled WGS sequence"/>
</dbReference>
<accession>A0A822Z8P0</accession>
<organism evidence="2 3">
    <name type="scientific">Nelumbo nucifera</name>
    <name type="common">Sacred lotus</name>
    <dbReference type="NCBI Taxonomy" id="4432"/>
    <lineage>
        <taxon>Eukaryota</taxon>
        <taxon>Viridiplantae</taxon>
        <taxon>Streptophyta</taxon>
        <taxon>Embryophyta</taxon>
        <taxon>Tracheophyta</taxon>
        <taxon>Spermatophyta</taxon>
        <taxon>Magnoliopsida</taxon>
        <taxon>Proteales</taxon>
        <taxon>Nelumbonaceae</taxon>
        <taxon>Nelumbo</taxon>
    </lineage>
</organism>
<evidence type="ECO:0000313" key="3">
    <source>
        <dbReference type="Proteomes" id="UP000607653"/>
    </source>
</evidence>
<dbReference type="PANTHER" id="PTHR23272:SF184">
    <property type="entry name" value="OS03G0311250 PROTEIN"/>
    <property type="match status" value="1"/>
</dbReference>
<keyword evidence="3" id="KW-1185">Reference proteome</keyword>
<gene>
    <name evidence="2" type="ORF">HUJ06_014384</name>
</gene>
<evidence type="ECO:0000259" key="1">
    <source>
        <dbReference type="Pfam" id="PF05699"/>
    </source>
</evidence>
<dbReference type="EMBL" id="DUZY01000005">
    <property type="protein sequence ID" value="DAD40061.1"/>
    <property type="molecule type" value="Genomic_DNA"/>
</dbReference>
<name>A0A822Z8P0_NELNU</name>
<feature type="domain" description="HAT C-terminal dimerisation" evidence="1">
    <location>
        <begin position="33"/>
        <end position="72"/>
    </location>
</feature>
<dbReference type="AlphaFoldDB" id="A0A822Z8P0"/>
<dbReference type="PANTHER" id="PTHR23272">
    <property type="entry name" value="BED FINGER-RELATED"/>
    <property type="match status" value="1"/>
</dbReference>
<proteinExistence type="predicted"/>
<dbReference type="GO" id="GO:0046983">
    <property type="term" value="F:protein dimerization activity"/>
    <property type="evidence" value="ECO:0007669"/>
    <property type="project" value="InterPro"/>
</dbReference>
<protein>
    <recommendedName>
        <fullName evidence="1">HAT C-terminal dimerisation domain-containing protein</fullName>
    </recommendedName>
</protein>
<dbReference type="Pfam" id="PF05699">
    <property type="entry name" value="Dimer_Tnp_hAT"/>
    <property type="match status" value="1"/>
</dbReference>
<sequence length="109" mass="12041">MSRFKKYKLVSGGGDAKSELDRHLNEDTKEGQVPISTIASKSTFSIGGRVLDAFRSSLTPKVAEALICTRDWTRSSKHAINVEEDLEEIDKFENDLPKSASEQGIVVDI</sequence>
<dbReference type="InterPro" id="IPR012337">
    <property type="entry name" value="RNaseH-like_sf"/>
</dbReference>
<reference evidence="2 3" key="1">
    <citation type="journal article" date="2020" name="Mol. Biol. Evol.">
        <title>Distinct Expression and Methylation Patterns for Genes with Different Fates following a Single Whole-Genome Duplication in Flowering Plants.</title>
        <authorList>
            <person name="Shi T."/>
            <person name="Rahmani R.S."/>
            <person name="Gugger P.F."/>
            <person name="Wang M."/>
            <person name="Li H."/>
            <person name="Zhang Y."/>
            <person name="Li Z."/>
            <person name="Wang Q."/>
            <person name="Van de Peer Y."/>
            <person name="Marchal K."/>
            <person name="Chen J."/>
        </authorList>
    </citation>
    <scope>NUCLEOTIDE SEQUENCE [LARGE SCALE GENOMIC DNA]</scope>
    <source>
        <tissue evidence="2">Leaf</tissue>
    </source>
</reference>
<dbReference type="SUPFAM" id="SSF53098">
    <property type="entry name" value="Ribonuclease H-like"/>
    <property type="match status" value="1"/>
</dbReference>
<comment type="caution">
    <text evidence="2">The sequence shown here is derived from an EMBL/GenBank/DDBJ whole genome shotgun (WGS) entry which is preliminary data.</text>
</comment>
<evidence type="ECO:0000313" key="2">
    <source>
        <dbReference type="EMBL" id="DAD40061.1"/>
    </source>
</evidence>